<evidence type="ECO:0000313" key="2">
    <source>
        <dbReference type="Proteomes" id="UP000746612"/>
    </source>
</evidence>
<proteinExistence type="predicted"/>
<gene>
    <name evidence="1" type="ORF">MDCFG202_LOCUS39</name>
</gene>
<dbReference type="EMBL" id="CAJPIJ010000001">
    <property type="protein sequence ID" value="CAG1962376.1"/>
    <property type="molecule type" value="Genomic_DNA"/>
</dbReference>
<reference evidence="1" key="1">
    <citation type="submission" date="2021-03" db="EMBL/GenBank/DDBJ databases">
        <authorList>
            <person name="Alouane T."/>
            <person name="Langin T."/>
            <person name="Bonhomme L."/>
        </authorList>
    </citation>
    <scope>NUCLEOTIDE SEQUENCE</scope>
    <source>
        <strain evidence="1">MDC_Fg202</strain>
    </source>
</reference>
<sequence length="97" mass="11321">MHLSKLGNLSFAQYNIFEVANPIIYLRIVRSNMGAEHQCSACAIILKLTSQNKSRYQLHLTTLTRQEAWSILDNQVVAVRCTYFQQVRWSDTYMHEL</sequence>
<dbReference type="Proteomes" id="UP000746612">
    <property type="component" value="Unassembled WGS sequence"/>
</dbReference>
<accession>A0A9N8NAJ4</accession>
<organism evidence="1 2">
    <name type="scientific">Gibberella zeae</name>
    <name type="common">Wheat head blight fungus</name>
    <name type="synonym">Fusarium graminearum</name>
    <dbReference type="NCBI Taxonomy" id="5518"/>
    <lineage>
        <taxon>Eukaryota</taxon>
        <taxon>Fungi</taxon>
        <taxon>Dikarya</taxon>
        <taxon>Ascomycota</taxon>
        <taxon>Pezizomycotina</taxon>
        <taxon>Sordariomycetes</taxon>
        <taxon>Hypocreomycetidae</taxon>
        <taxon>Hypocreales</taxon>
        <taxon>Nectriaceae</taxon>
        <taxon>Fusarium</taxon>
    </lineage>
</organism>
<comment type="caution">
    <text evidence="1">The sequence shown here is derived from an EMBL/GenBank/DDBJ whole genome shotgun (WGS) entry which is preliminary data.</text>
</comment>
<name>A0A9N8NAJ4_GIBZA</name>
<protein>
    <submittedName>
        <fullName evidence="1">Uncharacterized protein</fullName>
    </submittedName>
</protein>
<evidence type="ECO:0000313" key="1">
    <source>
        <dbReference type="EMBL" id="CAG1962376.1"/>
    </source>
</evidence>
<dbReference type="AlphaFoldDB" id="A0A9N8NAJ4"/>